<evidence type="ECO:0000313" key="1">
    <source>
        <dbReference type="EMBL" id="MBW84457.1"/>
    </source>
</evidence>
<protein>
    <submittedName>
        <fullName evidence="1">Uncharacterized protein</fullName>
    </submittedName>
</protein>
<organism evidence="1">
    <name type="scientific">Rhizophora mucronata</name>
    <name type="common">Asiatic mangrove</name>
    <dbReference type="NCBI Taxonomy" id="61149"/>
    <lineage>
        <taxon>Eukaryota</taxon>
        <taxon>Viridiplantae</taxon>
        <taxon>Streptophyta</taxon>
        <taxon>Embryophyta</taxon>
        <taxon>Tracheophyta</taxon>
        <taxon>Spermatophyta</taxon>
        <taxon>Magnoliopsida</taxon>
        <taxon>eudicotyledons</taxon>
        <taxon>Gunneridae</taxon>
        <taxon>Pentapetalae</taxon>
        <taxon>rosids</taxon>
        <taxon>fabids</taxon>
        <taxon>Malpighiales</taxon>
        <taxon>Rhizophoraceae</taxon>
        <taxon>Rhizophora</taxon>
    </lineage>
</organism>
<sequence length="49" mass="5510">MMQVTAIRNGPDNKQNNAVQPTHLQMILEAKTLINSWGMLSSARNCNLR</sequence>
<accession>A0A2P2ITD8</accession>
<name>A0A2P2ITD8_RHIMU</name>
<reference evidence="1" key="1">
    <citation type="submission" date="2018-02" db="EMBL/GenBank/DDBJ databases">
        <title>Rhizophora mucronata_Transcriptome.</title>
        <authorList>
            <person name="Meera S.P."/>
            <person name="Sreeshan A."/>
            <person name="Augustine A."/>
        </authorList>
    </citation>
    <scope>NUCLEOTIDE SEQUENCE</scope>
    <source>
        <tissue evidence="1">Leaf</tissue>
    </source>
</reference>
<dbReference type="EMBL" id="GGEC01003974">
    <property type="protein sequence ID" value="MBW84457.1"/>
    <property type="molecule type" value="Transcribed_RNA"/>
</dbReference>
<proteinExistence type="predicted"/>
<dbReference type="AlphaFoldDB" id="A0A2P2ITD8"/>